<evidence type="ECO:0000256" key="1">
    <source>
        <dbReference type="SAM" id="SignalP"/>
    </source>
</evidence>
<dbReference type="AlphaFoldDB" id="A0A2G9YJH6"/>
<evidence type="ECO:0000313" key="2">
    <source>
        <dbReference type="EMBL" id="PIP19364.1"/>
    </source>
</evidence>
<feature type="signal peptide" evidence="1">
    <location>
        <begin position="1"/>
        <end position="18"/>
    </location>
</feature>
<proteinExistence type="predicted"/>
<dbReference type="Pfam" id="PF13036">
    <property type="entry name" value="LpoB"/>
    <property type="match status" value="1"/>
</dbReference>
<evidence type="ECO:0000313" key="3">
    <source>
        <dbReference type="Proteomes" id="UP000231292"/>
    </source>
</evidence>
<gene>
    <name evidence="2" type="ORF">COX41_03295</name>
</gene>
<accession>A0A2G9YJH6</accession>
<feature type="chain" id="PRO_5013594192" evidence="1">
    <location>
        <begin position="19"/>
        <end position="202"/>
    </location>
</feature>
<protein>
    <submittedName>
        <fullName evidence="2">Penicillin-binding protein activator LpoB</fullName>
    </submittedName>
</protein>
<name>A0A2G9YJH6_9BACT</name>
<dbReference type="EMBL" id="PCRK01000077">
    <property type="protein sequence ID" value="PIP19364.1"/>
    <property type="molecule type" value="Genomic_DNA"/>
</dbReference>
<dbReference type="InterPro" id="IPR014094">
    <property type="entry name" value="LpoB"/>
</dbReference>
<sequence>MKNLIFICMFCLCLAGCATVETSYTKTVPLDEDDGLGGTGIEATDIRTVSRKMAESILNVPQIMNAQGSPKIALLPVKNSTRFIINKDIFTKKIRIQLNQNAQGKMVFLARDRIDDILKERKIKRPTESEEADNVSHSKLVDIMGIDFYLTGELMGLSKANQGDRSDYISMSFQLIDAETSEIIWENEYEVKRVGTSGVVYQ</sequence>
<keyword evidence="1" id="KW-0732">Signal</keyword>
<organism evidence="2 3">
    <name type="scientific">Candidatus Sherwoodlollariibacterium unditelluris</name>
    <dbReference type="NCBI Taxonomy" id="1974757"/>
    <lineage>
        <taxon>Bacteria</taxon>
        <taxon>Pseudomonadati</taxon>
        <taxon>Candidatus Omnitrophota</taxon>
        <taxon>Candidatus Sherwoodlollariibacterium</taxon>
    </lineage>
</organism>
<comment type="caution">
    <text evidence="2">The sequence shown here is derived from an EMBL/GenBank/DDBJ whole genome shotgun (WGS) entry which is preliminary data.</text>
</comment>
<reference evidence="2 3" key="1">
    <citation type="submission" date="2017-09" db="EMBL/GenBank/DDBJ databases">
        <title>Depth-based differentiation of microbial function through sediment-hosted aquifers and enrichment of novel symbionts in the deep terrestrial subsurface.</title>
        <authorList>
            <person name="Probst A.J."/>
            <person name="Ladd B."/>
            <person name="Jarett J.K."/>
            <person name="Geller-Mcgrath D.E."/>
            <person name="Sieber C.M."/>
            <person name="Emerson J.B."/>
            <person name="Anantharaman K."/>
            <person name="Thomas B.C."/>
            <person name="Malmstrom R."/>
            <person name="Stieglmeier M."/>
            <person name="Klingl A."/>
            <person name="Woyke T."/>
            <person name="Ryan C.M."/>
            <person name="Banfield J.F."/>
        </authorList>
    </citation>
    <scope>NUCLEOTIDE SEQUENCE [LARGE SCALE GENOMIC DNA]</scope>
    <source>
        <strain evidence="2">CG23_combo_of_CG06-09_8_20_14_all_41_10</strain>
    </source>
</reference>
<dbReference type="Proteomes" id="UP000231292">
    <property type="component" value="Unassembled WGS sequence"/>
</dbReference>
<dbReference type="Gene3D" id="3.40.50.10610">
    <property type="entry name" value="ABC-type transport auxiliary lipoprotein component"/>
    <property type="match status" value="1"/>
</dbReference>